<evidence type="ECO:0000256" key="1">
    <source>
        <dbReference type="SAM" id="MobiDB-lite"/>
    </source>
</evidence>
<dbReference type="RefSeq" id="WP_072782957.1">
    <property type="nucleotide sequence ID" value="NZ_CP045292.1"/>
</dbReference>
<name>A0A1M6FEX7_9FLAO</name>
<gene>
    <name evidence="3" type="ORF">SAMN05444337_1211</name>
</gene>
<evidence type="ECO:0000313" key="3">
    <source>
        <dbReference type="EMBL" id="SHI96196.1"/>
    </source>
</evidence>
<accession>A0A1M6FEX7</accession>
<keyword evidence="2" id="KW-0732">Signal</keyword>
<feature type="chain" id="PRO_5013246176" description="Protein refolding chaperone Spy/CpxP family" evidence="2">
    <location>
        <begin position="19"/>
        <end position="141"/>
    </location>
</feature>
<sequence>MKKIAILFLIISNLTVFAQQRMPPKGERPDGPPKGEKPKKEKISIDDQVKIMTSDLNLDELQQLQVREILIDQEKNRPSFSKENTTAEPSQDEMEAKMKEEKNTLDAKFKKILTEEQYTKFTTKMEERNNKKKRKNKEQEE</sequence>
<dbReference type="EMBL" id="FQZH01000001">
    <property type="protein sequence ID" value="SHI96196.1"/>
    <property type="molecule type" value="Genomic_DNA"/>
</dbReference>
<proteinExistence type="predicted"/>
<feature type="compositionally biased region" description="Basic and acidic residues" evidence="1">
    <location>
        <begin position="119"/>
        <end position="129"/>
    </location>
</feature>
<dbReference type="AlphaFoldDB" id="A0A1M6FEX7"/>
<feature type="region of interest" description="Disordered" evidence="1">
    <location>
        <begin position="119"/>
        <end position="141"/>
    </location>
</feature>
<feature type="compositionally biased region" description="Basic residues" evidence="1">
    <location>
        <begin position="130"/>
        <end position="141"/>
    </location>
</feature>
<keyword evidence="4" id="KW-1185">Reference proteome</keyword>
<evidence type="ECO:0008006" key="5">
    <source>
        <dbReference type="Google" id="ProtNLM"/>
    </source>
</evidence>
<evidence type="ECO:0000313" key="4">
    <source>
        <dbReference type="Proteomes" id="UP000184232"/>
    </source>
</evidence>
<evidence type="ECO:0000256" key="2">
    <source>
        <dbReference type="SAM" id="SignalP"/>
    </source>
</evidence>
<feature type="compositionally biased region" description="Basic and acidic residues" evidence="1">
    <location>
        <begin position="24"/>
        <end position="44"/>
    </location>
</feature>
<feature type="region of interest" description="Disordered" evidence="1">
    <location>
        <begin position="19"/>
        <end position="44"/>
    </location>
</feature>
<feature type="compositionally biased region" description="Polar residues" evidence="1">
    <location>
        <begin position="78"/>
        <end position="89"/>
    </location>
</feature>
<dbReference type="Proteomes" id="UP000184232">
    <property type="component" value="Unassembled WGS sequence"/>
</dbReference>
<reference evidence="3 4" key="1">
    <citation type="submission" date="2016-11" db="EMBL/GenBank/DDBJ databases">
        <authorList>
            <person name="Jaros S."/>
            <person name="Januszkiewicz K."/>
            <person name="Wedrychowicz H."/>
        </authorList>
    </citation>
    <scope>NUCLEOTIDE SEQUENCE [LARGE SCALE GENOMIC DNA]</scope>
    <source>
        <strain evidence="3 4">DSM 22807</strain>
    </source>
</reference>
<dbReference type="STRING" id="683124.SAMN05444337_1211"/>
<dbReference type="OrthoDB" id="884879at2"/>
<feature type="signal peptide" evidence="2">
    <location>
        <begin position="1"/>
        <end position="18"/>
    </location>
</feature>
<feature type="region of interest" description="Disordered" evidence="1">
    <location>
        <begin position="72"/>
        <end position="99"/>
    </location>
</feature>
<protein>
    <recommendedName>
        <fullName evidence="5">Protein refolding chaperone Spy/CpxP family</fullName>
    </recommendedName>
</protein>
<organism evidence="3 4">
    <name type="scientific">Flavobacterium haoranii</name>
    <dbReference type="NCBI Taxonomy" id="683124"/>
    <lineage>
        <taxon>Bacteria</taxon>
        <taxon>Pseudomonadati</taxon>
        <taxon>Bacteroidota</taxon>
        <taxon>Flavobacteriia</taxon>
        <taxon>Flavobacteriales</taxon>
        <taxon>Flavobacteriaceae</taxon>
        <taxon>Flavobacterium</taxon>
    </lineage>
</organism>